<reference evidence="1" key="2">
    <citation type="submission" date="2023-08" db="EMBL/GenBank/DDBJ databases">
        <title>Vibrio cholerae Outbreaks in Tanzania Exemplify Founder Flush: Simultaneous Increases in Population Size and Genetic Diversity.</title>
        <authorList>
            <person name="Debes A.K."/>
            <person name="Mohammed A."/>
            <person name="Maseke I."/>
            <person name="Almeida M."/>
            <person name="Li S."/>
            <person name="Matimba H."/>
            <person name="Joachim A."/>
            <person name="Mizinduko M."/>
            <person name="Nyanga S."/>
            <person name="Kelly M."/>
            <person name="Kachwamba Y."/>
            <person name="Schaffer A.M."/>
            <person name="Nyanga A.S."/>
            <person name="Mghamba J."/>
            <person name="Mosha F.S."/>
            <person name="Sack D.A."/>
            <person name="Stine O.C."/>
        </authorList>
    </citation>
    <scope>NUCLEOTIDE SEQUENCE</scope>
    <source>
        <strain evidence="1">TDS0091212</strain>
    </source>
</reference>
<evidence type="ECO:0000313" key="1">
    <source>
        <dbReference type="EMBL" id="MBS7675381.1"/>
    </source>
</evidence>
<organism evidence="1 2">
    <name type="scientific">Vibrio cholerae</name>
    <dbReference type="NCBI Taxonomy" id="666"/>
    <lineage>
        <taxon>Bacteria</taxon>
        <taxon>Pseudomonadati</taxon>
        <taxon>Pseudomonadota</taxon>
        <taxon>Gammaproteobacteria</taxon>
        <taxon>Vibrionales</taxon>
        <taxon>Vibrionaceae</taxon>
        <taxon>Vibrio</taxon>
    </lineage>
</organism>
<comment type="caution">
    <text evidence="1">The sequence shown here is derived from an EMBL/GenBank/DDBJ whole genome shotgun (WGS) entry which is preliminary data.</text>
</comment>
<dbReference type="InterPro" id="IPR011990">
    <property type="entry name" value="TPR-like_helical_dom_sf"/>
</dbReference>
<sequence length="86" mass="9816">LLQYPDDLNLLYTRAMQAEKRNDLAQLEKDLRLIIKRDPDNAMALNALGYTLSDRTTRYAEAKVLIEQAHALTPEYPAVLDSLGWV</sequence>
<gene>
    <name evidence="1" type="ORF">KIN13_18385</name>
</gene>
<evidence type="ECO:0008006" key="3">
    <source>
        <dbReference type="Google" id="ProtNLM"/>
    </source>
</evidence>
<dbReference type="EMBL" id="JAHBND010000748">
    <property type="protein sequence ID" value="MBS7675381.1"/>
    <property type="molecule type" value="Genomic_DNA"/>
</dbReference>
<name>A0AAW4KU54_VIBCL</name>
<feature type="non-terminal residue" evidence="1">
    <location>
        <position position="1"/>
    </location>
</feature>
<accession>A0AAW4KU54</accession>
<dbReference type="SUPFAM" id="SSF48452">
    <property type="entry name" value="TPR-like"/>
    <property type="match status" value="1"/>
</dbReference>
<reference evidence="1" key="1">
    <citation type="submission" date="2021-05" db="EMBL/GenBank/DDBJ databases">
        <authorList>
            <person name="Stine C."/>
        </authorList>
    </citation>
    <scope>NUCLEOTIDE SEQUENCE</scope>
    <source>
        <strain evidence="1">TDS0091212</strain>
    </source>
</reference>
<dbReference type="Gene3D" id="1.25.40.10">
    <property type="entry name" value="Tetratricopeptide repeat domain"/>
    <property type="match status" value="1"/>
</dbReference>
<evidence type="ECO:0000313" key="2">
    <source>
        <dbReference type="Proteomes" id="UP001196338"/>
    </source>
</evidence>
<dbReference type="Proteomes" id="UP001196338">
    <property type="component" value="Unassembled WGS sequence"/>
</dbReference>
<proteinExistence type="predicted"/>
<dbReference type="AlphaFoldDB" id="A0AAW4KU54"/>
<feature type="non-terminal residue" evidence="1">
    <location>
        <position position="86"/>
    </location>
</feature>
<protein>
    <recommendedName>
        <fullName evidence="3">Tetratricopeptide repeat protein</fullName>
    </recommendedName>
</protein>